<organism evidence="3 4">
    <name type="scientific">Oceanococcus atlanticus</name>
    <dbReference type="NCBI Taxonomy" id="1317117"/>
    <lineage>
        <taxon>Bacteria</taxon>
        <taxon>Pseudomonadati</taxon>
        <taxon>Pseudomonadota</taxon>
        <taxon>Gammaproteobacteria</taxon>
        <taxon>Chromatiales</taxon>
        <taxon>Oceanococcaceae</taxon>
        <taxon>Oceanococcus</taxon>
    </lineage>
</organism>
<gene>
    <name evidence="3" type="ORF">ATO7_13033</name>
</gene>
<feature type="chain" id="PRO_5012711252" description="TPR repeat-containing protein" evidence="2">
    <location>
        <begin position="20"/>
        <end position="174"/>
    </location>
</feature>
<accession>A0A1Y1SC81</accession>
<protein>
    <recommendedName>
        <fullName evidence="5">TPR repeat-containing protein</fullName>
    </recommendedName>
</protein>
<dbReference type="InterPro" id="IPR011990">
    <property type="entry name" value="TPR-like_helical_dom_sf"/>
</dbReference>
<dbReference type="STRING" id="1317117.ATO7_13033"/>
<keyword evidence="2" id="KW-0732">Signal</keyword>
<sequence>MSFQRLLIACFALFLSACAVSPEGPVWPYPEAPGDDSWGRQPAPPAPGQDSPSDGDQPATSSDEDAAVSHHPTVLALVSQAEEERAAGDLERASGTLERAIRIVSDDPLPWLRLAEIRFEQGNMVQSENLARRSISFAAPGPLTRQAWLLIADIKRLQGDDSAARQAEDKARGG</sequence>
<comment type="caution">
    <text evidence="3">The sequence shown here is derived from an EMBL/GenBank/DDBJ whole genome shotgun (WGS) entry which is preliminary data.</text>
</comment>
<feature type="signal peptide" evidence="2">
    <location>
        <begin position="1"/>
        <end position="19"/>
    </location>
</feature>
<dbReference type="OrthoDB" id="6196966at2"/>
<proteinExistence type="predicted"/>
<dbReference type="RefSeq" id="WP_083562404.1">
    <property type="nucleotide sequence ID" value="NZ_AQQV01000003.1"/>
</dbReference>
<evidence type="ECO:0000313" key="3">
    <source>
        <dbReference type="EMBL" id="ORE86222.1"/>
    </source>
</evidence>
<evidence type="ECO:0000256" key="1">
    <source>
        <dbReference type="SAM" id="MobiDB-lite"/>
    </source>
</evidence>
<evidence type="ECO:0000313" key="4">
    <source>
        <dbReference type="Proteomes" id="UP000192342"/>
    </source>
</evidence>
<evidence type="ECO:0000256" key="2">
    <source>
        <dbReference type="SAM" id="SignalP"/>
    </source>
</evidence>
<evidence type="ECO:0008006" key="5">
    <source>
        <dbReference type="Google" id="ProtNLM"/>
    </source>
</evidence>
<keyword evidence="4" id="KW-1185">Reference proteome</keyword>
<feature type="region of interest" description="Disordered" evidence="1">
    <location>
        <begin position="29"/>
        <end position="73"/>
    </location>
</feature>
<dbReference type="PROSITE" id="PS51257">
    <property type="entry name" value="PROKAR_LIPOPROTEIN"/>
    <property type="match status" value="1"/>
</dbReference>
<name>A0A1Y1SC81_9GAMM</name>
<dbReference type="Gene3D" id="1.25.40.10">
    <property type="entry name" value="Tetratricopeptide repeat domain"/>
    <property type="match status" value="1"/>
</dbReference>
<dbReference type="SUPFAM" id="SSF48452">
    <property type="entry name" value="TPR-like"/>
    <property type="match status" value="1"/>
</dbReference>
<feature type="compositionally biased region" description="Polar residues" evidence="1">
    <location>
        <begin position="50"/>
        <end position="61"/>
    </location>
</feature>
<reference evidence="3 4" key="1">
    <citation type="submission" date="2013-04" db="EMBL/GenBank/DDBJ databases">
        <title>Oceanococcus atlanticus 22II-S10r2 Genome Sequencing.</title>
        <authorList>
            <person name="Lai Q."/>
            <person name="Li G."/>
            <person name="Shao Z."/>
        </authorList>
    </citation>
    <scope>NUCLEOTIDE SEQUENCE [LARGE SCALE GENOMIC DNA]</scope>
    <source>
        <strain evidence="3 4">22II-S10r2</strain>
    </source>
</reference>
<dbReference type="Proteomes" id="UP000192342">
    <property type="component" value="Unassembled WGS sequence"/>
</dbReference>
<dbReference type="EMBL" id="AQQV01000003">
    <property type="protein sequence ID" value="ORE86222.1"/>
    <property type="molecule type" value="Genomic_DNA"/>
</dbReference>
<dbReference type="AlphaFoldDB" id="A0A1Y1SC81"/>